<sequence>MSAKEINLAKSNMAGIEPSLQQAILDEMAAKIQTQCKTSNPVRNPIGYLTWMCNAHRAGTAVLTSLGIRYAEKRENQAVLDLQAQEQKRQPMPDKKTVVQASATRRVDYSDKIQALKDSLRSRKNSQADSATYPGQLGAMGLGGNAACFAV</sequence>
<dbReference type="EMBL" id="FUKJ01000333">
    <property type="protein sequence ID" value="SJM94398.1"/>
    <property type="molecule type" value="Genomic_DNA"/>
</dbReference>
<dbReference type="AlphaFoldDB" id="A0A1R4HDS4"/>
<organism evidence="1 2">
    <name type="scientific">Crenothrix polyspora</name>
    <dbReference type="NCBI Taxonomy" id="360316"/>
    <lineage>
        <taxon>Bacteria</taxon>
        <taxon>Pseudomonadati</taxon>
        <taxon>Pseudomonadota</taxon>
        <taxon>Gammaproteobacteria</taxon>
        <taxon>Methylococcales</taxon>
        <taxon>Crenotrichaceae</taxon>
        <taxon>Crenothrix</taxon>
    </lineage>
</organism>
<evidence type="ECO:0000313" key="2">
    <source>
        <dbReference type="Proteomes" id="UP000195442"/>
    </source>
</evidence>
<proteinExistence type="predicted"/>
<gene>
    <name evidence="1" type="ORF">CRENPOLYSF2_3990002</name>
</gene>
<evidence type="ECO:0000313" key="1">
    <source>
        <dbReference type="EMBL" id="SJM94398.1"/>
    </source>
</evidence>
<keyword evidence="2" id="KW-1185">Reference proteome</keyword>
<dbReference type="Proteomes" id="UP000195442">
    <property type="component" value="Unassembled WGS sequence"/>
</dbReference>
<protein>
    <submittedName>
        <fullName evidence="1">Uncharacterized protein</fullName>
    </submittedName>
</protein>
<reference evidence="2" key="1">
    <citation type="submission" date="2017-02" db="EMBL/GenBank/DDBJ databases">
        <authorList>
            <person name="Daims H."/>
        </authorList>
    </citation>
    <scope>NUCLEOTIDE SEQUENCE [LARGE SCALE GENOMIC DNA]</scope>
</reference>
<name>A0A1R4HDS4_9GAMM</name>
<accession>A0A1R4HDS4</accession>